<dbReference type="EMBL" id="CP002545">
    <property type="protein sequence ID" value="ADY51490.1"/>
    <property type="molecule type" value="Genomic_DNA"/>
</dbReference>
<evidence type="ECO:0008006" key="5">
    <source>
        <dbReference type="Google" id="ProtNLM"/>
    </source>
</evidence>
<dbReference type="Gene3D" id="3.30.565.40">
    <property type="entry name" value="Fervidobacterium nodosum Rt17-B1 like"/>
    <property type="match status" value="1"/>
</dbReference>
<dbReference type="AlphaFoldDB" id="F0SAB3"/>
<feature type="domain" description="DUF3298" evidence="1">
    <location>
        <begin position="165"/>
        <end position="244"/>
    </location>
</feature>
<dbReference type="Proteomes" id="UP000000310">
    <property type="component" value="Chromosome"/>
</dbReference>
<dbReference type="InterPro" id="IPR021729">
    <property type="entry name" value="DUF3298"/>
</dbReference>
<dbReference type="InterPro" id="IPR025303">
    <property type="entry name" value="PdaC"/>
</dbReference>
<proteinExistence type="predicted"/>
<dbReference type="STRING" id="762903.Pedsa_0918"/>
<dbReference type="PROSITE" id="PS51257">
    <property type="entry name" value="PROKAR_LIPOPROTEIN"/>
    <property type="match status" value="1"/>
</dbReference>
<accession>F0SAB3</accession>
<dbReference type="Gene3D" id="3.90.640.20">
    <property type="entry name" value="Heat-shock cognate protein, ATPase"/>
    <property type="match status" value="1"/>
</dbReference>
<dbReference type="KEGG" id="psn:Pedsa_0918"/>
<evidence type="ECO:0000313" key="4">
    <source>
        <dbReference type="Proteomes" id="UP000000310"/>
    </source>
</evidence>
<dbReference type="eggNOG" id="ENOG502Z967">
    <property type="taxonomic scope" value="Bacteria"/>
</dbReference>
<sequence>MKNFILNLFLGVLLLTACNRVSKVGAENTGNDTSSYKMVSFYKTSTECKQDTCGAIVKASYPDFESPELQKFVNQIITNDIANRGNLKLETLADSFINDFMKFKKDYPESVAGYQWIQTLKVDDNRSKLITFTHDNYSFTGGAHGLGTISYFNYSKEQNRALKLDDLIKQGQYNNLVKVGEEIFRKDEKLSPEQSLEENYFFENGQFGLPNNFLITDKGLLFTYNPYEIKAYAYGTTDLLIPYDRMKEIINPGSVLATYVK</sequence>
<keyword evidence="4" id="KW-1185">Reference proteome</keyword>
<reference evidence="3 4" key="1">
    <citation type="journal article" date="2011" name="Stand. Genomic Sci.">
        <title>Complete genome sequence of the gliding, heparinolytic Pedobacter saltans type strain (113).</title>
        <authorList>
            <person name="Liolios K."/>
            <person name="Sikorski J."/>
            <person name="Lu M."/>
            <person name="Nolan M."/>
            <person name="Lapidus A."/>
            <person name="Lucas S."/>
            <person name="Hammon N."/>
            <person name="Deshpande S."/>
            <person name="Cheng J.F."/>
            <person name="Tapia R."/>
            <person name="Han C."/>
            <person name="Goodwin L."/>
            <person name="Pitluck S."/>
            <person name="Huntemann M."/>
            <person name="Ivanova N."/>
            <person name="Pagani I."/>
            <person name="Mavromatis K."/>
            <person name="Ovchinikova G."/>
            <person name="Pati A."/>
            <person name="Chen A."/>
            <person name="Palaniappan K."/>
            <person name="Land M."/>
            <person name="Hauser L."/>
            <person name="Brambilla E.M."/>
            <person name="Kotsyurbenko O."/>
            <person name="Rohde M."/>
            <person name="Tindall B.J."/>
            <person name="Abt B."/>
            <person name="Goker M."/>
            <person name="Detter J.C."/>
            <person name="Woyke T."/>
            <person name="Bristow J."/>
            <person name="Eisen J.A."/>
            <person name="Markowitz V."/>
            <person name="Hugenholtz P."/>
            <person name="Klenk H.P."/>
            <person name="Kyrpides N.C."/>
        </authorList>
    </citation>
    <scope>NUCLEOTIDE SEQUENCE [LARGE SCALE GENOMIC DNA]</scope>
    <source>
        <strain evidence="4">ATCC 51119 / DSM 12145 / JCM 21818 / LMG 10337 / NBRC 100064 / NCIMB 13643</strain>
    </source>
</reference>
<dbReference type="Pfam" id="PF13739">
    <property type="entry name" value="PdaC"/>
    <property type="match status" value="1"/>
</dbReference>
<dbReference type="InterPro" id="IPR037126">
    <property type="entry name" value="PdaC/RsiV-like_sf"/>
</dbReference>
<dbReference type="Pfam" id="PF11738">
    <property type="entry name" value="DUF3298"/>
    <property type="match status" value="1"/>
</dbReference>
<reference evidence="4" key="2">
    <citation type="submission" date="2011-02" db="EMBL/GenBank/DDBJ databases">
        <title>The complete genome of Pedobacter saltans DSM 12145.</title>
        <authorList>
            <consortium name="US DOE Joint Genome Institute (JGI-PGF)"/>
            <person name="Lucas S."/>
            <person name="Copeland A."/>
            <person name="Lapidus A."/>
            <person name="Bruce D."/>
            <person name="Goodwin L."/>
            <person name="Pitluck S."/>
            <person name="Kyrpides N."/>
            <person name="Mavromatis K."/>
            <person name="Pagani I."/>
            <person name="Ivanova N."/>
            <person name="Ovchinnikova G."/>
            <person name="Lu M."/>
            <person name="Detter J.C."/>
            <person name="Han C."/>
            <person name="Land M."/>
            <person name="Hauser L."/>
            <person name="Markowitz V."/>
            <person name="Cheng J.-F."/>
            <person name="Hugenholtz P."/>
            <person name="Woyke T."/>
            <person name="Wu D."/>
            <person name="Tindall B."/>
            <person name="Pomrenke H.G."/>
            <person name="Brambilla E."/>
            <person name="Klenk H.-P."/>
            <person name="Eisen J.A."/>
        </authorList>
    </citation>
    <scope>NUCLEOTIDE SEQUENCE [LARGE SCALE GENOMIC DNA]</scope>
    <source>
        <strain evidence="4">ATCC 51119 / DSM 12145 / JCM 21818 / LMG 10337 / NBRC 100064 / NCIMB 13643</strain>
    </source>
</reference>
<name>F0SAB3_PSESL</name>
<evidence type="ECO:0000313" key="3">
    <source>
        <dbReference type="EMBL" id="ADY51490.1"/>
    </source>
</evidence>
<evidence type="ECO:0000259" key="1">
    <source>
        <dbReference type="Pfam" id="PF11738"/>
    </source>
</evidence>
<protein>
    <recommendedName>
        <fullName evidence="5">DUF3298/DUF4163 domain-containing protein</fullName>
    </recommendedName>
</protein>
<dbReference type="RefSeq" id="WP_013631990.1">
    <property type="nucleotide sequence ID" value="NC_015177.1"/>
</dbReference>
<dbReference type="HOGENOM" id="CLU_083883_1_0_10"/>
<evidence type="ECO:0000259" key="2">
    <source>
        <dbReference type="Pfam" id="PF13739"/>
    </source>
</evidence>
<dbReference type="OrthoDB" id="594879at2"/>
<gene>
    <name evidence="3" type="ordered locus">Pedsa_0918</name>
</gene>
<organism evidence="3 4">
    <name type="scientific">Pseudopedobacter saltans (strain ATCC 51119 / DSM 12145 / JCM 21818 / CCUG 39354 / LMG 10337 / NBRC 100064 / NCIMB 13643)</name>
    <name type="common">Pedobacter saltans</name>
    <dbReference type="NCBI Taxonomy" id="762903"/>
    <lineage>
        <taxon>Bacteria</taxon>
        <taxon>Pseudomonadati</taxon>
        <taxon>Bacteroidota</taxon>
        <taxon>Sphingobacteriia</taxon>
        <taxon>Sphingobacteriales</taxon>
        <taxon>Sphingobacteriaceae</taxon>
        <taxon>Pseudopedobacter</taxon>
    </lineage>
</organism>
<feature type="domain" description="Deacetylase PdaC" evidence="2">
    <location>
        <begin position="57"/>
        <end position="146"/>
    </location>
</feature>